<evidence type="ECO:0000313" key="2">
    <source>
        <dbReference type="Proteomes" id="UP000265325"/>
    </source>
</evidence>
<dbReference type="Proteomes" id="UP000265325">
    <property type="component" value="Unassembled WGS sequence"/>
</dbReference>
<sequence>MVFADAGVELRGERGETSCQSVAFVQGHVVDRFVQGGFASLADALEVPLSGGGEAEDDFASAVRAGEAFEEADGLEAVAHAGDVGG</sequence>
<dbReference type="EMBL" id="LAQS01000025">
    <property type="protein sequence ID" value="KKZ72572.1"/>
    <property type="molecule type" value="Genomic_DNA"/>
</dbReference>
<accession>A0A2P2GM35</accession>
<dbReference type="AlphaFoldDB" id="A0A2P2GM35"/>
<protein>
    <submittedName>
        <fullName evidence="1">Uncharacterized protein</fullName>
    </submittedName>
</protein>
<proteinExistence type="predicted"/>
<reference evidence="1 2" key="1">
    <citation type="submission" date="2015-05" db="EMBL/GenBank/DDBJ databases">
        <title>Draft Genome assembly of Streptomyces showdoensis.</title>
        <authorList>
            <person name="Thapa K.K."/>
            <person name="Metsa-Ketela M."/>
        </authorList>
    </citation>
    <scope>NUCLEOTIDE SEQUENCE [LARGE SCALE GENOMIC DNA]</scope>
    <source>
        <strain evidence="1 2">ATCC 15227</strain>
    </source>
</reference>
<comment type="caution">
    <text evidence="1">The sequence shown here is derived from an EMBL/GenBank/DDBJ whole genome shotgun (WGS) entry which is preliminary data.</text>
</comment>
<organism evidence="1 2">
    <name type="scientific">Streptomyces showdoensis</name>
    <dbReference type="NCBI Taxonomy" id="68268"/>
    <lineage>
        <taxon>Bacteria</taxon>
        <taxon>Bacillati</taxon>
        <taxon>Actinomycetota</taxon>
        <taxon>Actinomycetes</taxon>
        <taxon>Kitasatosporales</taxon>
        <taxon>Streptomycetaceae</taxon>
        <taxon>Streptomyces</taxon>
    </lineage>
</organism>
<name>A0A2P2GM35_STREW</name>
<evidence type="ECO:0000313" key="1">
    <source>
        <dbReference type="EMBL" id="KKZ72572.1"/>
    </source>
</evidence>
<gene>
    <name evidence="1" type="ORF">VO63_17710</name>
</gene>
<keyword evidence="2" id="KW-1185">Reference proteome</keyword>